<name>D1P3M2_9GAMM</name>
<keyword evidence="5" id="KW-1185">Reference proteome</keyword>
<dbReference type="STRING" id="500637.PROVRUST_06893"/>
<evidence type="ECO:0000259" key="2">
    <source>
        <dbReference type="Pfam" id="PF15976"/>
    </source>
</evidence>
<dbReference type="AlphaFoldDB" id="D1P3M2"/>
<feature type="domain" description="Pilus assembly protein E-set like" evidence="3">
    <location>
        <begin position="276"/>
        <end position="343"/>
    </location>
</feature>
<feature type="domain" description="Pilus assembly protein C-terminal" evidence="2">
    <location>
        <begin position="730"/>
        <end position="822"/>
    </location>
</feature>
<dbReference type="Pfam" id="PF15976">
    <property type="entry name" value="CooC_C"/>
    <property type="match status" value="1"/>
</dbReference>
<dbReference type="Proteomes" id="UP000005512">
    <property type="component" value="Unassembled WGS sequence"/>
</dbReference>
<evidence type="ECO:0000313" key="5">
    <source>
        <dbReference type="Proteomes" id="UP000005512"/>
    </source>
</evidence>
<gene>
    <name evidence="4" type="ORF">PROVRUST_06893</name>
</gene>
<evidence type="ECO:0000259" key="3">
    <source>
        <dbReference type="Pfam" id="PF16967"/>
    </source>
</evidence>
<dbReference type="HOGENOM" id="CLU_017537_0_0_6"/>
<dbReference type="InterPro" id="IPR032636">
    <property type="entry name" value="Pilus_assem_E-set-like_dom"/>
</dbReference>
<dbReference type="InterPro" id="IPR031917">
    <property type="entry name" value="Pilus_assem_C"/>
</dbReference>
<proteinExistence type="predicted"/>
<sequence length="831" mass="91212">MRKNVIALSIMSVIFSNAINANELKSIKIGGYVIPPAFVVALEEGMSIPVFLRLDNESQQSQSENKIADAIIIIEQGKIKLANIHLVDGNKGPQLNKVLIEKIEQQQDTFFNENNGIVIDNNATLKLNISSFNLSLDVDKQAFSPKKRMRQFALGDSSVNAISAVTNYDLGVFQSQVKNSNNSSSSYFNLDTLFAIAEHHLNINASAYSIGKSNSSVDLYRAMYERDFNGFRFAIGLMSTWNLQSIASLTTLSSSKIYAASIGNNSSSVVVNKQYSLTPIYAFLNSPGEVRIYRQGKLLNIQNFPMGNYEVDTSVLPFGIYDVTIETVVDGKIVTTQNQTINKSFGAMTAGSDKINWEIYGGYVDFDKKNYVRGEDSHSQTPSKSYLLGGSLAKGFPVLSGLNLTMSNYGFDKYLVNETSVNLSVNEYVSVSWQGMIENHGSHRNIGTISVNIPEGYGSIWASKEKTIIKGDLPLYDADSYSYGGTFNFDKIIDRTGSFTISNTRDSRVGSDSINYEYSNTLFSGSYGTIGLRTGVQRYHYDNQNSTNEKYINLDFSLPLTTWISTGISSTNGNIKANIYANKSFEDSVITNAGVSVSKLVRDKNNGESDISTLAYASYDMKYNSGTVTINRPDSDRINGNLTSRGSVAYGGGKITPSGQQGKAGVIINSSIQGDGSMVAQVNGQNYPISGKNTFIPLSPYADYDIQLMNDGKSKDSFDIVSGRSKSVTLYPGNIAIYQPEVRQLVTVFGRLKSPAGEFIKYASIRNHIGRTKTDHNGEFSMDVDVRYPVISLLQEDEKTICEADLNLEGARGALWLGDVTCDPQEAFAKR</sequence>
<comment type="caution">
    <text evidence="4">The sequence shown here is derived from an EMBL/GenBank/DDBJ whole genome shotgun (WGS) entry which is preliminary data.</text>
</comment>
<reference evidence="4" key="1">
    <citation type="submission" date="2009-12" db="EMBL/GenBank/DDBJ databases">
        <authorList>
            <person name="Weinstock G."/>
            <person name="Sodergren E."/>
            <person name="Clifton S."/>
            <person name="Fulton L."/>
            <person name="Fulton B."/>
            <person name="Courtney L."/>
            <person name="Fronick C."/>
            <person name="Harrison M."/>
            <person name="Strong C."/>
            <person name="Farmer C."/>
            <person name="Delahaunty K."/>
            <person name="Markovic C."/>
            <person name="Hall O."/>
            <person name="Minx P."/>
            <person name="Tomlinson C."/>
            <person name="Mitreva M."/>
            <person name="Nelson J."/>
            <person name="Hou S."/>
            <person name="Wollam A."/>
            <person name="Pepin K.H."/>
            <person name="Johnson M."/>
            <person name="Bhonagiri V."/>
            <person name="Nash W.E."/>
            <person name="Warren W."/>
            <person name="Chinwalla A."/>
            <person name="Mardis E.R."/>
            <person name="Wilson R.K."/>
        </authorList>
    </citation>
    <scope>NUCLEOTIDE SEQUENCE [LARGE SCALE GENOMIC DNA]</scope>
    <source>
        <strain evidence="4">DSM 4541</strain>
    </source>
</reference>
<dbReference type="RefSeq" id="WP_006814911.1">
    <property type="nucleotide sequence ID" value="NZ_GG703819.1"/>
</dbReference>
<dbReference type="eggNOG" id="COG3188">
    <property type="taxonomic scope" value="Bacteria"/>
</dbReference>
<dbReference type="EMBL" id="ABXV02000027">
    <property type="protein sequence ID" value="EFB72138.1"/>
    <property type="molecule type" value="Genomic_DNA"/>
</dbReference>
<evidence type="ECO:0008006" key="6">
    <source>
        <dbReference type="Google" id="ProtNLM"/>
    </source>
</evidence>
<protein>
    <recommendedName>
        <fullName evidence="6">Fimbrial usher protein</fullName>
    </recommendedName>
</protein>
<evidence type="ECO:0000313" key="4">
    <source>
        <dbReference type="EMBL" id="EFB72138.1"/>
    </source>
</evidence>
<keyword evidence="1" id="KW-0732">Signal</keyword>
<dbReference type="Pfam" id="PF16967">
    <property type="entry name" value="TcfC"/>
    <property type="match status" value="1"/>
</dbReference>
<evidence type="ECO:0000256" key="1">
    <source>
        <dbReference type="ARBA" id="ARBA00022729"/>
    </source>
</evidence>
<organism evidence="4 5">
    <name type="scientific">Providencia rustigianii DSM 4541</name>
    <dbReference type="NCBI Taxonomy" id="500637"/>
    <lineage>
        <taxon>Bacteria</taxon>
        <taxon>Pseudomonadati</taxon>
        <taxon>Pseudomonadota</taxon>
        <taxon>Gammaproteobacteria</taxon>
        <taxon>Enterobacterales</taxon>
        <taxon>Morganellaceae</taxon>
        <taxon>Providencia</taxon>
    </lineage>
</organism>
<accession>D1P3M2</accession>